<proteinExistence type="inferred from homology"/>
<keyword evidence="9" id="KW-0833">Ubl conjugation pathway</keyword>
<feature type="transmembrane region" description="Helical" evidence="16">
    <location>
        <begin position="20"/>
        <end position="44"/>
    </location>
</feature>
<protein>
    <recommendedName>
        <fullName evidence="4">RING-type E3 ubiquitin transferase</fullName>
        <ecNumber evidence="4">2.3.2.27</ecNumber>
    </recommendedName>
</protein>
<dbReference type="GO" id="GO:0008270">
    <property type="term" value="F:zinc ion binding"/>
    <property type="evidence" value="ECO:0007669"/>
    <property type="project" value="UniProtKB-KW"/>
</dbReference>
<evidence type="ECO:0000313" key="19">
    <source>
        <dbReference type="Proteomes" id="UP000242715"/>
    </source>
</evidence>
<dbReference type="OrthoDB" id="8062037at2759"/>
<dbReference type="AlphaFoldDB" id="A0A2Z6MHM1"/>
<feature type="domain" description="RING-type" evidence="17">
    <location>
        <begin position="108"/>
        <end position="150"/>
    </location>
</feature>
<keyword evidence="6 16" id="KW-0812">Transmembrane</keyword>
<evidence type="ECO:0000256" key="13">
    <source>
        <dbReference type="ARBA" id="ARBA00024209"/>
    </source>
</evidence>
<organism evidence="18 19">
    <name type="scientific">Trifolium subterraneum</name>
    <name type="common">Subterranean clover</name>
    <dbReference type="NCBI Taxonomy" id="3900"/>
    <lineage>
        <taxon>Eukaryota</taxon>
        <taxon>Viridiplantae</taxon>
        <taxon>Streptophyta</taxon>
        <taxon>Embryophyta</taxon>
        <taxon>Tracheophyta</taxon>
        <taxon>Spermatophyta</taxon>
        <taxon>Magnoliopsida</taxon>
        <taxon>eudicotyledons</taxon>
        <taxon>Gunneridae</taxon>
        <taxon>Pentapetalae</taxon>
        <taxon>rosids</taxon>
        <taxon>fabids</taxon>
        <taxon>Fabales</taxon>
        <taxon>Fabaceae</taxon>
        <taxon>Papilionoideae</taxon>
        <taxon>50 kb inversion clade</taxon>
        <taxon>NPAAA clade</taxon>
        <taxon>Hologalegina</taxon>
        <taxon>IRL clade</taxon>
        <taxon>Trifolieae</taxon>
        <taxon>Trifolium</taxon>
    </lineage>
</organism>
<evidence type="ECO:0000256" key="15">
    <source>
        <dbReference type="SAM" id="MobiDB-lite"/>
    </source>
</evidence>
<keyword evidence="19" id="KW-1185">Reference proteome</keyword>
<evidence type="ECO:0000256" key="16">
    <source>
        <dbReference type="SAM" id="Phobius"/>
    </source>
</evidence>
<comment type="pathway">
    <text evidence="3">Protein modification; protein ubiquitination.</text>
</comment>
<evidence type="ECO:0000256" key="11">
    <source>
        <dbReference type="ARBA" id="ARBA00022989"/>
    </source>
</evidence>
<keyword evidence="8 14" id="KW-0863">Zinc-finger</keyword>
<sequence>MDSSETEAQYNYGVSGKIMLTATIILFIIIIIILCLHLFIRWYLLRSSNRQQHRRNGNRNVQPFVFYVDHSAPASLILAVSRGLDASVISSLPVFKFCSKTHPEGVECAVCLSEFEEGESGRVLPKCNHSFHIDCIDMWFQSHSTCPLCRAPVEPPPVQLTRSEVVIDVCEPELVMDSSSEEETNRPEPVVSSSSNSKQSSFVGVAVEIPGRSECECERFVAGESSCDSSSSLRSPMSRVLSFTRILSRERKPSVSASSDCVSVIELDDADSVS</sequence>
<feature type="region of interest" description="Disordered" evidence="15">
    <location>
        <begin position="176"/>
        <end position="197"/>
    </location>
</feature>
<comment type="catalytic activity">
    <reaction evidence="1">
        <text>S-ubiquitinyl-[E2 ubiquitin-conjugating enzyme]-L-cysteine + [acceptor protein]-L-lysine = [E2 ubiquitin-conjugating enzyme]-L-cysteine + N(6)-ubiquitinyl-[acceptor protein]-L-lysine.</text>
        <dbReference type="EC" id="2.3.2.27"/>
    </reaction>
</comment>
<dbReference type="InterPro" id="IPR001841">
    <property type="entry name" value="Znf_RING"/>
</dbReference>
<dbReference type="InterPro" id="IPR013083">
    <property type="entry name" value="Znf_RING/FYVE/PHD"/>
</dbReference>
<keyword evidence="11 16" id="KW-1133">Transmembrane helix</keyword>
<keyword evidence="10" id="KW-0862">Zinc</keyword>
<dbReference type="PANTHER" id="PTHR46913:SF1">
    <property type="entry name" value="RING-H2 FINGER PROTEIN ATL16"/>
    <property type="match status" value="1"/>
</dbReference>
<dbReference type="Proteomes" id="UP000242715">
    <property type="component" value="Unassembled WGS sequence"/>
</dbReference>
<dbReference type="Pfam" id="PF13639">
    <property type="entry name" value="zf-RING_2"/>
    <property type="match status" value="1"/>
</dbReference>
<dbReference type="GO" id="GO:0016567">
    <property type="term" value="P:protein ubiquitination"/>
    <property type="evidence" value="ECO:0007669"/>
    <property type="project" value="InterPro"/>
</dbReference>
<gene>
    <name evidence="18" type="ORF">TSUD_198100</name>
</gene>
<reference evidence="19" key="1">
    <citation type="journal article" date="2017" name="Front. Plant Sci.">
        <title>Climate Clever Clovers: New Paradigm to Reduce the Environmental Footprint of Ruminants by Breeding Low Methanogenic Forages Utilizing Haplotype Variation.</title>
        <authorList>
            <person name="Kaur P."/>
            <person name="Appels R."/>
            <person name="Bayer P.E."/>
            <person name="Keeble-Gagnere G."/>
            <person name="Wang J."/>
            <person name="Hirakawa H."/>
            <person name="Shirasawa K."/>
            <person name="Vercoe P."/>
            <person name="Stefanova K."/>
            <person name="Durmic Z."/>
            <person name="Nichols P."/>
            <person name="Revell C."/>
            <person name="Isobe S.N."/>
            <person name="Edwards D."/>
            <person name="Erskine W."/>
        </authorList>
    </citation>
    <scope>NUCLEOTIDE SEQUENCE [LARGE SCALE GENOMIC DNA]</scope>
    <source>
        <strain evidence="19">cv. Daliak</strain>
    </source>
</reference>
<evidence type="ECO:0000256" key="14">
    <source>
        <dbReference type="PROSITE-ProRule" id="PRU00175"/>
    </source>
</evidence>
<dbReference type="PROSITE" id="PS50089">
    <property type="entry name" value="ZF_RING_2"/>
    <property type="match status" value="1"/>
</dbReference>
<dbReference type="Gene3D" id="3.30.40.10">
    <property type="entry name" value="Zinc/RING finger domain, C3HC4 (zinc finger)"/>
    <property type="match status" value="1"/>
</dbReference>
<evidence type="ECO:0000256" key="8">
    <source>
        <dbReference type="ARBA" id="ARBA00022771"/>
    </source>
</evidence>
<accession>A0A2Z6MHM1</accession>
<evidence type="ECO:0000256" key="2">
    <source>
        <dbReference type="ARBA" id="ARBA00004167"/>
    </source>
</evidence>
<evidence type="ECO:0000259" key="17">
    <source>
        <dbReference type="PROSITE" id="PS50089"/>
    </source>
</evidence>
<dbReference type="SUPFAM" id="SSF57850">
    <property type="entry name" value="RING/U-box"/>
    <property type="match status" value="1"/>
</dbReference>
<evidence type="ECO:0000313" key="18">
    <source>
        <dbReference type="EMBL" id="GAU11186.1"/>
    </source>
</evidence>
<dbReference type="SMART" id="SM00184">
    <property type="entry name" value="RING"/>
    <property type="match status" value="1"/>
</dbReference>
<keyword evidence="12 16" id="KW-0472">Membrane</keyword>
<evidence type="ECO:0000256" key="4">
    <source>
        <dbReference type="ARBA" id="ARBA00012483"/>
    </source>
</evidence>
<dbReference type="EMBL" id="DF973113">
    <property type="protein sequence ID" value="GAU11186.1"/>
    <property type="molecule type" value="Genomic_DNA"/>
</dbReference>
<evidence type="ECO:0000256" key="3">
    <source>
        <dbReference type="ARBA" id="ARBA00004906"/>
    </source>
</evidence>
<dbReference type="PANTHER" id="PTHR46913">
    <property type="entry name" value="RING-H2 FINGER PROTEIN ATL16"/>
    <property type="match status" value="1"/>
</dbReference>
<comment type="subcellular location">
    <subcellularLocation>
        <location evidence="2">Membrane</location>
        <topology evidence="2">Single-pass membrane protein</topology>
    </subcellularLocation>
</comment>
<evidence type="ECO:0000256" key="6">
    <source>
        <dbReference type="ARBA" id="ARBA00022692"/>
    </source>
</evidence>
<dbReference type="InterPro" id="IPR044600">
    <property type="entry name" value="ATL1/ATL16-like"/>
</dbReference>
<dbReference type="CDD" id="cd16461">
    <property type="entry name" value="RING-H2_EL5-like"/>
    <property type="match status" value="1"/>
</dbReference>
<evidence type="ECO:0000256" key="7">
    <source>
        <dbReference type="ARBA" id="ARBA00022723"/>
    </source>
</evidence>
<comment type="similarity">
    <text evidence="13">Belongs to the RING-type zinc finger family. ATL subfamily.</text>
</comment>
<dbReference type="FunFam" id="3.30.40.10:FF:000475">
    <property type="entry name" value="RING-H2 finger protein ATL3"/>
    <property type="match status" value="1"/>
</dbReference>
<dbReference type="GO" id="GO:0016020">
    <property type="term" value="C:membrane"/>
    <property type="evidence" value="ECO:0007669"/>
    <property type="project" value="UniProtKB-SubCell"/>
</dbReference>
<evidence type="ECO:0000256" key="10">
    <source>
        <dbReference type="ARBA" id="ARBA00022833"/>
    </source>
</evidence>
<keyword evidence="7" id="KW-0479">Metal-binding</keyword>
<dbReference type="GO" id="GO:0061630">
    <property type="term" value="F:ubiquitin protein ligase activity"/>
    <property type="evidence" value="ECO:0007669"/>
    <property type="project" value="UniProtKB-EC"/>
</dbReference>
<evidence type="ECO:0000256" key="9">
    <source>
        <dbReference type="ARBA" id="ARBA00022786"/>
    </source>
</evidence>
<evidence type="ECO:0000256" key="1">
    <source>
        <dbReference type="ARBA" id="ARBA00000900"/>
    </source>
</evidence>
<keyword evidence="5" id="KW-0808">Transferase</keyword>
<dbReference type="EC" id="2.3.2.27" evidence="4"/>
<name>A0A2Z6MHM1_TRISU</name>
<evidence type="ECO:0000256" key="5">
    <source>
        <dbReference type="ARBA" id="ARBA00022679"/>
    </source>
</evidence>
<evidence type="ECO:0000256" key="12">
    <source>
        <dbReference type="ARBA" id="ARBA00023136"/>
    </source>
</evidence>